<dbReference type="AlphaFoldDB" id="A0A2I0T170"/>
<sequence length="109" mass="12251">MKSPPSGVKLVMEAICILKGVKADKIPDPTGSGKKIEDFWGPAKRLLGDIRFLQSLHEYDKDNIPPAYMAIIRKHYLTNPEFVPDKIRNASTAAEGLCKWVIAMEFYDT</sequence>
<dbReference type="InterPro" id="IPR026983">
    <property type="entry name" value="DHC"/>
</dbReference>
<dbReference type="GO" id="GO:0051959">
    <property type="term" value="F:dynein light intermediate chain binding"/>
    <property type="evidence" value="ECO:0007669"/>
    <property type="project" value="InterPro"/>
</dbReference>
<dbReference type="Gene3D" id="1.20.920.60">
    <property type="match status" value="1"/>
</dbReference>
<gene>
    <name evidence="2" type="ORF">llap_22172</name>
</gene>
<proteinExistence type="predicted"/>
<dbReference type="OrthoDB" id="447173at2759"/>
<organism evidence="2 3">
    <name type="scientific">Limosa lapponica baueri</name>
    <dbReference type="NCBI Taxonomy" id="1758121"/>
    <lineage>
        <taxon>Eukaryota</taxon>
        <taxon>Metazoa</taxon>
        <taxon>Chordata</taxon>
        <taxon>Craniata</taxon>
        <taxon>Vertebrata</taxon>
        <taxon>Euteleostomi</taxon>
        <taxon>Archelosauria</taxon>
        <taxon>Archosauria</taxon>
        <taxon>Dinosauria</taxon>
        <taxon>Saurischia</taxon>
        <taxon>Theropoda</taxon>
        <taxon>Coelurosauria</taxon>
        <taxon>Aves</taxon>
        <taxon>Neognathae</taxon>
        <taxon>Neoaves</taxon>
        <taxon>Charadriiformes</taxon>
        <taxon>Scolopacidae</taxon>
        <taxon>Limosa</taxon>
    </lineage>
</organism>
<dbReference type="Pfam" id="PF12777">
    <property type="entry name" value="MT"/>
    <property type="match status" value="1"/>
</dbReference>
<reference evidence="3" key="1">
    <citation type="submission" date="2017-11" db="EMBL/GenBank/DDBJ databases">
        <authorList>
            <person name="Lima N.C."/>
            <person name="Parody-Merino A.M."/>
            <person name="Battley P.F."/>
            <person name="Fidler A.E."/>
            <person name="Prosdocimi F."/>
        </authorList>
    </citation>
    <scope>NUCLEOTIDE SEQUENCE [LARGE SCALE GENOMIC DNA]</scope>
</reference>
<dbReference type="GO" id="GO:0045505">
    <property type="term" value="F:dynein intermediate chain binding"/>
    <property type="evidence" value="ECO:0007669"/>
    <property type="project" value="InterPro"/>
</dbReference>
<keyword evidence="3" id="KW-1185">Reference proteome</keyword>
<accession>A0A2I0T170</accession>
<dbReference type="Proteomes" id="UP000233556">
    <property type="component" value="Unassembled WGS sequence"/>
</dbReference>
<dbReference type="PANTHER" id="PTHR45703">
    <property type="entry name" value="DYNEIN HEAVY CHAIN"/>
    <property type="match status" value="1"/>
</dbReference>
<dbReference type="GO" id="GO:0007018">
    <property type="term" value="P:microtubule-based movement"/>
    <property type="evidence" value="ECO:0007669"/>
    <property type="project" value="InterPro"/>
</dbReference>
<evidence type="ECO:0000259" key="1">
    <source>
        <dbReference type="Pfam" id="PF12777"/>
    </source>
</evidence>
<reference evidence="3" key="2">
    <citation type="submission" date="2017-12" db="EMBL/GenBank/DDBJ databases">
        <title>Genome sequence of the Bar-tailed Godwit (Limosa lapponica baueri).</title>
        <authorList>
            <person name="Lima N.C.B."/>
            <person name="Parody-Merino A.M."/>
            <person name="Battley P.F."/>
            <person name="Fidler A.E."/>
            <person name="Prosdocimi F."/>
        </authorList>
    </citation>
    <scope>NUCLEOTIDE SEQUENCE [LARGE SCALE GENOMIC DNA]</scope>
</reference>
<protein>
    <recommendedName>
        <fullName evidence="1">Dynein heavy chain coiled coil stalk domain-containing protein</fullName>
    </recommendedName>
</protein>
<dbReference type="EMBL" id="KZ526358">
    <property type="protein sequence ID" value="PKU27524.1"/>
    <property type="molecule type" value="Genomic_DNA"/>
</dbReference>
<dbReference type="PANTHER" id="PTHR45703:SF1">
    <property type="entry name" value="DYNEINS HEAVY CHAIN"/>
    <property type="match status" value="1"/>
</dbReference>
<dbReference type="GO" id="GO:0030286">
    <property type="term" value="C:dynein complex"/>
    <property type="evidence" value="ECO:0007669"/>
    <property type="project" value="InterPro"/>
</dbReference>
<feature type="domain" description="Dynein heavy chain coiled coil stalk" evidence="1">
    <location>
        <begin position="3"/>
        <end position="107"/>
    </location>
</feature>
<evidence type="ECO:0000313" key="3">
    <source>
        <dbReference type="Proteomes" id="UP000233556"/>
    </source>
</evidence>
<evidence type="ECO:0000313" key="2">
    <source>
        <dbReference type="EMBL" id="PKU27524.1"/>
    </source>
</evidence>
<name>A0A2I0T170_LIMLA</name>
<dbReference type="InterPro" id="IPR024743">
    <property type="entry name" value="Dynein_HC_stalk"/>
</dbReference>